<dbReference type="PANTHER" id="PTHR47870">
    <property type="entry name" value="CYTOCHROME C-TYPE BIOGENESIS PROTEIN CCMH"/>
    <property type="match status" value="1"/>
</dbReference>
<keyword evidence="7" id="KW-1133">Transmembrane helix</keyword>
<dbReference type="OrthoDB" id="9804975at2"/>
<sequence length="142" mass="16564" precursor="true">MVVRLAFLITWFVCLGSSSMNIAWAESIHQFESPLEQARYEQLTQVLRCPKCQNQSLSDSDSAIASDLRDEVYRMITLGKSDNQVKEYMVARYGEFVLYEPVFEPHTFFLWFAPFGFLLIGVIVFVLVLRAQRKQRQQQEEV</sequence>
<dbReference type="Gene3D" id="1.10.8.640">
    <property type="entry name" value="Cytochrome C biogenesis protein"/>
    <property type="match status" value="1"/>
</dbReference>
<organism evidence="9 10">
    <name type="scientific">Marinomonas mediterranea (strain ATCC 700492 / JCM 21426 / NBRC 103028 / MMB-1)</name>
    <dbReference type="NCBI Taxonomy" id="717774"/>
    <lineage>
        <taxon>Bacteria</taxon>
        <taxon>Pseudomonadati</taxon>
        <taxon>Pseudomonadota</taxon>
        <taxon>Gammaproteobacteria</taxon>
        <taxon>Oceanospirillales</taxon>
        <taxon>Oceanospirillaceae</taxon>
        <taxon>Marinomonas</taxon>
    </lineage>
</organism>
<dbReference type="STRING" id="717774.Marme_3198"/>
<dbReference type="KEGG" id="mme:Marme_3198"/>
<keyword evidence="3 7" id="KW-0479">Metal-binding</keyword>
<dbReference type="GO" id="GO:0005886">
    <property type="term" value="C:plasma membrane"/>
    <property type="evidence" value="ECO:0007669"/>
    <property type="project" value="TreeGrafter"/>
</dbReference>
<proteinExistence type="inferred from homology"/>
<evidence type="ECO:0000256" key="4">
    <source>
        <dbReference type="ARBA" id="ARBA00022729"/>
    </source>
</evidence>
<evidence type="ECO:0000259" key="8">
    <source>
        <dbReference type="Pfam" id="PF03918"/>
    </source>
</evidence>
<keyword evidence="6 7" id="KW-0408">Iron</keyword>
<evidence type="ECO:0000256" key="6">
    <source>
        <dbReference type="ARBA" id="ARBA00023004"/>
    </source>
</evidence>
<dbReference type="eggNOG" id="COG3088">
    <property type="taxonomic scope" value="Bacteria"/>
</dbReference>
<dbReference type="RefSeq" id="WP_013662317.1">
    <property type="nucleotide sequence ID" value="NC_015276.1"/>
</dbReference>
<evidence type="ECO:0000256" key="5">
    <source>
        <dbReference type="ARBA" id="ARBA00022748"/>
    </source>
</evidence>
<evidence type="ECO:0000313" key="10">
    <source>
        <dbReference type="Proteomes" id="UP000001062"/>
    </source>
</evidence>
<keyword evidence="4 7" id="KW-0732">Signal</keyword>
<keyword evidence="7" id="KW-0812">Transmembrane</keyword>
<evidence type="ECO:0000256" key="3">
    <source>
        <dbReference type="ARBA" id="ARBA00022723"/>
    </source>
</evidence>
<dbReference type="FunFam" id="1.10.8.640:FF:000001">
    <property type="entry name" value="Cytochrome c-type biogenesis protein"/>
    <property type="match status" value="1"/>
</dbReference>
<keyword evidence="5" id="KW-0201">Cytochrome c-type biogenesis</keyword>
<evidence type="ECO:0000256" key="2">
    <source>
        <dbReference type="ARBA" id="ARBA00022617"/>
    </source>
</evidence>
<evidence type="ECO:0000256" key="7">
    <source>
        <dbReference type="RuleBase" id="RU364112"/>
    </source>
</evidence>
<dbReference type="PATRIC" id="fig|717774.3.peg.3290"/>
<dbReference type="PANTHER" id="PTHR47870:SF1">
    <property type="entry name" value="CYTOCHROME C-TYPE BIOGENESIS PROTEIN CCMH"/>
    <property type="match status" value="1"/>
</dbReference>
<accession>F2K326</accession>
<dbReference type="Proteomes" id="UP000001062">
    <property type="component" value="Chromosome"/>
</dbReference>
<dbReference type="Pfam" id="PF03918">
    <property type="entry name" value="CcmH"/>
    <property type="match status" value="1"/>
</dbReference>
<comment type="function">
    <text evidence="7">Possible subunit of a heme lyase.</text>
</comment>
<dbReference type="GO" id="GO:0046872">
    <property type="term" value="F:metal ion binding"/>
    <property type="evidence" value="ECO:0007669"/>
    <property type="project" value="UniProtKB-KW"/>
</dbReference>
<dbReference type="CDD" id="cd16378">
    <property type="entry name" value="CcmH_N"/>
    <property type="match status" value="1"/>
</dbReference>
<dbReference type="InterPro" id="IPR051263">
    <property type="entry name" value="C-type_cytochrome_biogenesis"/>
</dbReference>
<dbReference type="AlphaFoldDB" id="F2K326"/>
<name>F2K326_MARM1</name>
<dbReference type="EMBL" id="CP002583">
    <property type="protein sequence ID" value="ADZ92415.1"/>
    <property type="molecule type" value="Genomic_DNA"/>
</dbReference>
<protein>
    <recommendedName>
        <fullName evidence="7">Cytochrome c-type biogenesis protein</fullName>
    </recommendedName>
</protein>
<dbReference type="InterPro" id="IPR038297">
    <property type="entry name" value="CcmH/CycL/NrfF/Ccl2_sf"/>
</dbReference>
<feature type="transmembrane region" description="Helical" evidence="7">
    <location>
        <begin position="108"/>
        <end position="129"/>
    </location>
</feature>
<comment type="similarity">
    <text evidence="1 7">Belongs to the CcmH/CycL/Ccl2/NrfF family.</text>
</comment>
<evidence type="ECO:0000313" key="9">
    <source>
        <dbReference type="EMBL" id="ADZ92415.1"/>
    </source>
</evidence>
<feature type="domain" description="CcmH/CycL/Ccl2/NrfF N-terminal" evidence="8">
    <location>
        <begin position="17"/>
        <end position="140"/>
    </location>
</feature>
<keyword evidence="2 7" id="KW-0349">Heme</keyword>
<gene>
    <name evidence="9" type="ordered locus">Marme_3198</name>
</gene>
<reference evidence="9 10" key="1">
    <citation type="journal article" date="2012" name="Stand. Genomic Sci.">
        <title>Complete genome sequence of the melanogenic marine bacterium Marinomonas mediterranea type strain (MMB-1(T)).</title>
        <authorList>
            <person name="Lucas-Elio P."/>
            <person name="Goodwin L."/>
            <person name="Woyke T."/>
            <person name="Pitluck S."/>
            <person name="Nolan M."/>
            <person name="Kyrpides N.C."/>
            <person name="Detter J.C."/>
            <person name="Copeland A."/>
            <person name="Teshima H."/>
            <person name="Bruce D."/>
            <person name="Detter C."/>
            <person name="Tapia R."/>
            <person name="Han S."/>
            <person name="Land M.L."/>
            <person name="Ivanova N."/>
            <person name="Mikhailova N."/>
            <person name="Johnston A.W."/>
            <person name="Sanchez-Amat A."/>
        </authorList>
    </citation>
    <scope>NUCLEOTIDE SEQUENCE [LARGE SCALE GENOMIC DNA]</scope>
    <source>
        <strain evidence="10">ATCC 700492 / JCM 21426 / NBRC 103028 / MMB-1</strain>
    </source>
</reference>
<dbReference type="InterPro" id="IPR005616">
    <property type="entry name" value="CcmH/CycL/Ccl2/NrfF_N"/>
</dbReference>
<keyword evidence="7" id="KW-0472">Membrane</keyword>
<evidence type="ECO:0000256" key="1">
    <source>
        <dbReference type="ARBA" id="ARBA00010342"/>
    </source>
</evidence>
<keyword evidence="10" id="KW-1185">Reference proteome</keyword>
<dbReference type="HOGENOM" id="CLU_107187_0_0_6"/>
<dbReference type="GO" id="GO:0017004">
    <property type="term" value="P:cytochrome complex assembly"/>
    <property type="evidence" value="ECO:0007669"/>
    <property type="project" value="UniProtKB-KW"/>
</dbReference>